<dbReference type="CDD" id="cd04184">
    <property type="entry name" value="GT2_RfbC_Mx_like"/>
    <property type="match status" value="1"/>
</dbReference>
<keyword evidence="2" id="KW-0808">Transferase</keyword>
<dbReference type="AlphaFoldDB" id="A0A6A4RHJ8"/>
<protein>
    <submittedName>
        <fullName evidence="2">Glycosyltransferase</fullName>
    </submittedName>
</protein>
<proteinExistence type="predicted"/>
<dbReference type="InterPro" id="IPR029044">
    <property type="entry name" value="Nucleotide-diphossugar_trans"/>
</dbReference>
<reference evidence="2 3" key="1">
    <citation type="submission" date="2019-12" db="EMBL/GenBank/DDBJ databases">
        <authorList>
            <person name="Zhang Y.-J."/>
        </authorList>
    </citation>
    <scope>NUCLEOTIDE SEQUENCE [LARGE SCALE GENOMIC DNA]</scope>
    <source>
        <strain evidence="2 3">H18S-6</strain>
    </source>
</reference>
<dbReference type="Pfam" id="PF00535">
    <property type="entry name" value="Glycos_transf_2"/>
    <property type="match status" value="2"/>
</dbReference>
<comment type="caution">
    <text evidence="2">The sequence shown here is derived from an EMBL/GenBank/DDBJ whole genome shotgun (WGS) entry which is preliminary data.</text>
</comment>
<organism evidence="2 3">
    <name type="scientific">Parasedimentitalea maritima</name>
    <dbReference type="NCBI Taxonomy" id="2578117"/>
    <lineage>
        <taxon>Bacteria</taxon>
        <taxon>Pseudomonadati</taxon>
        <taxon>Pseudomonadota</taxon>
        <taxon>Alphaproteobacteria</taxon>
        <taxon>Rhodobacterales</taxon>
        <taxon>Paracoccaceae</taxon>
        <taxon>Parasedimentitalea</taxon>
    </lineage>
</organism>
<feature type="domain" description="Glycosyltransferase 2-like" evidence="1">
    <location>
        <begin position="320"/>
        <end position="449"/>
    </location>
</feature>
<dbReference type="RefSeq" id="WP_158979910.1">
    <property type="nucleotide sequence ID" value="NZ_WSFO01000007.1"/>
</dbReference>
<dbReference type="PANTHER" id="PTHR43179">
    <property type="entry name" value="RHAMNOSYLTRANSFERASE WBBL"/>
    <property type="match status" value="1"/>
</dbReference>
<dbReference type="EMBL" id="WSFO01000007">
    <property type="protein sequence ID" value="KAE9629299.1"/>
    <property type="molecule type" value="Genomic_DNA"/>
</dbReference>
<accession>A0A6A4RHJ8</accession>
<gene>
    <name evidence="2" type="ORF">GP644_12845</name>
</gene>
<sequence length="580" mass="65108">MNQILIKLKPLALRLLGQKRYLALRARALPLISPSSDVAAQEAAAQEHDKYNAKIMDQSITFSIVVPIYNTPERFLRQCLQSVYDQIYPHWELILVDDKSPAPHVRKMMEEAAAKTDKVKLIYRTENGNISAAVNSGLKAATGDYFTVLDHDDILSNAALYWMVDALIQHPETEYLYSDEDKTDEGGQRFFGAFIKPGWSPELTLQCMYSCHMSVYDRVKAQSIGGCRSEFDGAQDFDFMLRYISRFDQVHHVDKVLYHWREWEQSTAQNLDAKPEAFLRQRAALKDYLDAKNESYEIGDHPLRGHHKVSFQPRRDDKVSIVIPTANGTLELDSGIENNADAVVASIIATSTYDNYEIVLAHNGDLSDSQMTAFEAEPLVRLIEYDDSRSFNLADKINQGAAAAAGDYILLMNDDIRVITPNWLELMLGMAQRPGVGCVGAKLLFPNGTIQHNGVWMRGHLAGHIDYEAERGSIGHDLSGLGNRNCIGVTGACKMTPRTVWEDLGGYSTTFRLNYNDVDYCLRLHEKGLRSVCLGDVELYHYEGVSKEGGPSVLDGEIELFLDVWSTRVPVDPYLPANLV</sequence>
<evidence type="ECO:0000259" key="1">
    <source>
        <dbReference type="Pfam" id="PF00535"/>
    </source>
</evidence>
<dbReference type="Gene3D" id="3.90.550.10">
    <property type="entry name" value="Spore Coat Polysaccharide Biosynthesis Protein SpsA, Chain A"/>
    <property type="match status" value="2"/>
</dbReference>
<dbReference type="PANTHER" id="PTHR43179:SF7">
    <property type="entry name" value="RHAMNOSYLTRANSFERASE WBBL"/>
    <property type="match status" value="1"/>
</dbReference>
<dbReference type="SUPFAM" id="SSF53448">
    <property type="entry name" value="Nucleotide-diphospho-sugar transferases"/>
    <property type="match status" value="2"/>
</dbReference>
<dbReference type="Proteomes" id="UP000441586">
    <property type="component" value="Unassembled WGS sequence"/>
</dbReference>
<name>A0A6A4RHJ8_9RHOB</name>
<evidence type="ECO:0000313" key="2">
    <source>
        <dbReference type="EMBL" id="KAE9629299.1"/>
    </source>
</evidence>
<dbReference type="InterPro" id="IPR001173">
    <property type="entry name" value="Glyco_trans_2-like"/>
</dbReference>
<dbReference type="GO" id="GO:0016757">
    <property type="term" value="F:glycosyltransferase activity"/>
    <property type="evidence" value="ECO:0007669"/>
    <property type="project" value="UniProtKB-KW"/>
</dbReference>
<feature type="domain" description="Glycosyltransferase 2-like" evidence="1">
    <location>
        <begin position="63"/>
        <end position="172"/>
    </location>
</feature>
<evidence type="ECO:0000313" key="3">
    <source>
        <dbReference type="Proteomes" id="UP000441586"/>
    </source>
</evidence>